<evidence type="ECO:0000256" key="7">
    <source>
        <dbReference type="ARBA" id="ARBA00022741"/>
    </source>
</evidence>
<evidence type="ECO:0000256" key="5">
    <source>
        <dbReference type="ARBA" id="ARBA00021792"/>
    </source>
</evidence>
<keyword evidence="6" id="KW-0158">Chromosome</keyword>
<evidence type="ECO:0000256" key="20">
    <source>
        <dbReference type="SAM" id="MobiDB-lite"/>
    </source>
</evidence>
<evidence type="ECO:0000256" key="18">
    <source>
        <dbReference type="ARBA" id="ARBA00047995"/>
    </source>
</evidence>
<gene>
    <name evidence="22" type="ORF">GQ602_004467</name>
</gene>
<reference evidence="22 23" key="1">
    <citation type="journal article" date="2020" name="G3 (Bethesda)">
        <title>Genetic Underpinnings of Host Manipulation by Ophiocordyceps as Revealed by Comparative Transcriptomics.</title>
        <authorList>
            <person name="Will I."/>
            <person name="Das B."/>
            <person name="Trinh T."/>
            <person name="Brachmann A."/>
            <person name="Ohm R.A."/>
            <person name="de Bekker C."/>
        </authorList>
    </citation>
    <scope>NUCLEOTIDE SEQUENCE [LARGE SCALE GENOMIC DNA]</scope>
    <source>
        <strain evidence="22 23">EC05</strain>
    </source>
</reference>
<dbReference type="PANTHER" id="PTHR12604:SF4">
    <property type="entry name" value="X-RAY REPAIR CROSS-COMPLEMENTING PROTEIN 5"/>
    <property type="match status" value="1"/>
</dbReference>
<dbReference type="SUPFAM" id="SSF101420">
    <property type="entry name" value="C-terminal domain of Ku80"/>
    <property type="match status" value="1"/>
</dbReference>
<dbReference type="OrthoDB" id="30826at2759"/>
<evidence type="ECO:0000313" key="23">
    <source>
        <dbReference type="Proteomes" id="UP000562929"/>
    </source>
</evidence>
<evidence type="ECO:0000256" key="3">
    <source>
        <dbReference type="ARBA" id="ARBA00007726"/>
    </source>
</evidence>
<evidence type="ECO:0000256" key="1">
    <source>
        <dbReference type="ARBA" id="ARBA00004123"/>
    </source>
</evidence>
<keyword evidence="15 19" id="KW-0234">DNA repair</keyword>
<comment type="function">
    <text evidence="17">Single-stranded DNA-dependent ATP-dependent helicase. Involved in non-homologous end joining (NHEJ) DNA double strand break repair. DNA-binding is sequence-independent but has a high affinity to nicks in double-stranded DNA and to the ends of duplex DNA. Binds to naturally occurring chromosomal ends, and therefore provides chromosomal end protection. Required also for telomere recombination to repair telomeric ends in the absence of telomerase. KU70, of the KU70/KU80 heterodimer, binds to the stem loop of TLC1, the RNA component of telomerase. Involved in telomere maintenance. Interacts with telomeric repeats and subtelomeric sequences thereby controlling telomere length and protecting against subtelomeric rearrangement. Maintains telomeric chromatin, which is involved in silencing the expression of genes located at the telomere. Required for mating-type switching.</text>
</comment>
<dbReference type="InterPro" id="IPR024193">
    <property type="entry name" value="Ku80"/>
</dbReference>
<dbReference type="SUPFAM" id="SSF53300">
    <property type="entry name" value="vWA-like"/>
    <property type="match status" value="1"/>
</dbReference>
<name>A0A8H4Q6S6_9HYPO</name>
<dbReference type="Gene3D" id="2.40.290.10">
    <property type="match status" value="1"/>
</dbReference>
<keyword evidence="23" id="KW-1185">Reference proteome</keyword>
<dbReference type="InterPro" id="IPR016194">
    <property type="entry name" value="SPOC-like_C_dom_sf"/>
</dbReference>
<feature type="region of interest" description="Disordered" evidence="20">
    <location>
        <begin position="698"/>
        <end position="717"/>
    </location>
</feature>
<organism evidence="22 23">
    <name type="scientific">Ophiocordyceps camponoti-floridani</name>
    <dbReference type="NCBI Taxonomy" id="2030778"/>
    <lineage>
        <taxon>Eukaryota</taxon>
        <taxon>Fungi</taxon>
        <taxon>Dikarya</taxon>
        <taxon>Ascomycota</taxon>
        <taxon>Pezizomycotina</taxon>
        <taxon>Sordariomycetes</taxon>
        <taxon>Hypocreomycetidae</taxon>
        <taxon>Hypocreales</taxon>
        <taxon>Ophiocordycipitaceae</taxon>
        <taxon>Ophiocordyceps</taxon>
    </lineage>
</organism>
<dbReference type="Proteomes" id="UP000562929">
    <property type="component" value="Unassembled WGS sequence"/>
</dbReference>
<keyword evidence="13 19" id="KW-0238">DNA-binding</keyword>
<evidence type="ECO:0000256" key="6">
    <source>
        <dbReference type="ARBA" id="ARBA00022454"/>
    </source>
</evidence>
<dbReference type="GO" id="GO:0000781">
    <property type="term" value="C:chromosome, telomeric region"/>
    <property type="evidence" value="ECO:0007669"/>
    <property type="project" value="UniProtKB-SubCell"/>
</dbReference>
<dbReference type="InterPro" id="IPR006164">
    <property type="entry name" value="DNA_bd_Ku70/Ku80"/>
</dbReference>
<keyword evidence="16 19" id="KW-0539">Nucleus</keyword>
<dbReference type="InterPro" id="IPR036465">
    <property type="entry name" value="vWFA_dom_sf"/>
</dbReference>
<dbReference type="InterPro" id="IPR002035">
    <property type="entry name" value="VWF_A"/>
</dbReference>
<dbReference type="GO" id="GO:0003684">
    <property type="term" value="F:damaged DNA binding"/>
    <property type="evidence" value="ECO:0007669"/>
    <property type="project" value="InterPro"/>
</dbReference>
<dbReference type="EC" id="3.6.4.12" evidence="4 19"/>
<dbReference type="Pfam" id="PF08785">
    <property type="entry name" value="Ku_PK_bind"/>
    <property type="match status" value="1"/>
</dbReference>
<keyword evidence="14 19" id="KW-0233">DNA recombination</keyword>
<feature type="domain" description="VWFA" evidence="21">
    <location>
        <begin position="6"/>
        <end position="220"/>
    </location>
</feature>
<keyword evidence="12" id="KW-0779">Telomere</keyword>
<dbReference type="PANTHER" id="PTHR12604">
    <property type="entry name" value="KU AUTOANTIGEN DNA HELICASE"/>
    <property type="match status" value="1"/>
</dbReference>
<evidence type="ECO:0000256" key="4">
    <source>
        <dbReference type="ARBA" id="ARBA00012551"/>
    </source>
</evidence>
<evidence type="ECO:0000313" key="22">
    <source>
        <dbReference type="EMBL" id="KAF4587774.1"/>
    </source>
</evidence>
<keyword evidence="8 19" id="KW-0227">DNA damage</keyword>
<evidence type="ECO:0000256" key="2">
    <source>
        <dbReference type="ARBA" id="ARBA00004574"/>
    </source>
</evidence>
<protein>
    <recommendedName>
        <fullName evidence="5 19">ATP-dependent DNA helicase II subunit 2</fullName>
        <ecNumber evidence="4 19">3.6.4.12</ecNumber>
    </recommendedName>
</protein>
<sequence>MAEKEATVFILDLGASMARANAGRDESDLDWCMRYVWDKITDIVAANRKTLCVGVVGLRTDETKNKLQADDGYENISVLQGLGQMTMSSLRTLRESIQPSNTCSGDAISAIVVAVDMIDGFTKRLKWLRKIVLVTDGKGDMDADDTADISKKMNDLGIQLTILGVDFDDPEYGFKEEDKPPTKAANESTLRKLADACQDGIFATMAEAIGELQVPRVKSIKPYKTYDGPLTLGDPATLPCAMNINVERFFGTHLARPLGASTVVVNSEPVATQSTRTLRAESPEGADFAAVKQARAYKVNDPEAPGGKRDVEFQSLARGYEYGRTAVHISESEHNITQLESKKSFSIVGFIPWNKYEPFLSMGEMCATHARNGDAKSELAMSSLVWALMELESYAIARIVVKDGKEPLLVLLAPHIEPDIECLYDVPLPFAEDVRSYQFPPLDKVITVSGQTLTKHRLLPTNELNEAMSDYVDAMDLSTYGAEGGMGSAEYAPIDETFNPSIHRINHAVRMRAVHPDKPVPPTPPVLLQYCAPPEDLIERVQSRIKALIEVAGVKKVPPKAKGRRPRESIKPISGLDIDALLGETKEKGQVSRENAIPDFKRALAAAASASEMDEVAKQMGSIVRGLVTDSFGDSRYEQAMECMGVMRDELVSAEEPGIYNSFVRDLKKALLSGALGGDRRDYWYMLRTSRLGLISKDQSEASAVSPEQAEEFYSSR</sequence>
<dbReference type="CDD" id="cd00873">
    <property type="entry name" value="KU80"/>
    <property type="match status" value="1"/>
</dbReference>
<dbReference type="PIRSF" id="PIRSF016570">
    <property type="entry name" value="Ku80"/>
    <property type="match status" value="1"/>
</dbReference>
<dbReference type="Gene3D" id="3.40.50.410">
    <property type="entry name" value="von Willebrand factor, type A domain"/>
    <property type="match status" value="1"/>
</dbReference>
<evidence type="ECO:0000256" key="9">
    <source>
        <dbReference type="ARBA" id="ARBA00022801"/>
    </source>
</evidence>
<dbReference type="GO" id="GO:0043564">
    <property type="term" value="C:Ku70:Ku80 complex"/>
    <property type="evidence" value="ECO:0007669"/>
    <property type="project" value="InterPro"/>
</dbReference>
<dbReference type="GO" id="GO:0005524">
    <property type="term" value="F:ATP binding"/>
    <property type="evidence" value="ECO:0007669"/>
    <property type="project" value="UniProtKB-UniRule"/>
</dbReference>
<dbReference type="Pfam" id="PF02735">
    <property type="entry name" value="Ku"/>
    <property type="match status" value="1"/>
</dbReference>
<accession>A0A8H4Q6S6</accession>
<dbReference type="SUPFAM" id="SSF100939">
    <property type="entry name" value="SPOC domain-like"/>
    <property type="match status" value="1"/>
</dbReference>
<keyword evidence="7 19" id="KW-0547">Nucleotide-binding</keyword>
<dbReference type="InterPro" id="IPR036494">
    <property type="entry name" value="Ku_C_sf"/>
</dbReference>
<dbReference type="InterPro" id="IPR005161">
    <property type="entry name" value="Ku_N"/>
</dbReference>
<evidence type="ECO:0000256" key="11">
    <source>
        <dbReference type="ARBA" id="ARBA00022840"/>
    </source>
</evidence>
<dbReference type="PROSITE" id="PS50234">
    <property type="entry name" value="VWFA"/>
    <property type="match status" value="1"/>
</dbReference>
<comment type="catalytic activity">
    <reaction evidence="18 19">
        <text>ATP + H2O = ADP + phosphate + H(+)</text>
        <dbReference type="Rhea" id="RHEA:13065"/>
        <dbReference type="ChEBI" id="CHEBI:15377"/>
        <dbReference type="ChEBI" id="CHEBI:15378"/>
        <dbReference type="ChEBI" id="CHEBI:30616"/>
        <dbReference type="ChEBI" id="CHEBI:43474"/>
        <dbReference type="ChEBI" id="CHEBI:456216"/>
        <dbReference type="EC" id="3.6.4.12"/>
    </reaction>
</comment>
<evidence type="ECO:0000256" key="17">
    <source>
        <dbReference type="ARBA" id="ARBA00024890"/>
    </source>
</evidence>
<evidence type="ECO:0000256" key="15">
    <source>
        <dbReference type="ARBA" id="ARBA00023204"/>
    </source>
</evidence>
<dbReference type="GO" id="GO:0006303">
    <property type="term" value="P:double-strand break repair via nonhomologous end joining"/>
    <property type="evidence" value="ECO:0007669"/>
    <property type="project" value="InterPro"/>
</dbReference>
<dbReference type="GO" id="GO:0003678">
    <property type="term" value="F:DNA helicase activity"/>
    <property type="evidence" value="ECO:0007669"/>
    <property type="project" value="UniProtKB-EC"/>
</dbReference>
<evidence type="ECO:0000256" key="10">
    <source>
        <dbReference type="ARBA" id="ARBA00022806"/>
    </source>
</evidence>
<dbReference type="Gene3D" id="1.10.1600.10">
    <property type="match status" value="1"/>
</dbReference>
<evidence type="ECO:0000259" key="21">
    <source>
        <dbReference type="PROSITE" id="PS50234"/>
    </source>
</evidence>
<evidence type="ECO:0000256" key="19">
    <source>
        <dbReference type="PIRNR" id="PIRNR016570"/>
    </source>
</evidence>
<dbReference type="AlphaFoldDB" id="A0A8H4Q6S6"/>
<dbReference type="GO" id="GO:0003690">
    <property type="term" value="F:double-stranded DNA binding"/>
    <property type="evidence" value="ECO:0007669"/>
    <property type="project" value="TreeGrafter"/>
</dbReference>
<dbReference type="GO" id="GO:0016787">
    <property type="term" value="F:hydrolase activity"/>
    <property type="evidence" value="ECO:0007669"/>
    <property type="project" value="UniProtKB-KW"/>
</dbReference>
<dbReference type="SMART" id="SM00559">
    <property type="entry name" value="Ku78"/>
    <property type="match status" value="1"/>
</dbReference>
<keyword evidence="9 19" id="KW-0378">Hydrolase</keyword>
<dbReference type="FunFam" id="3.40.50.410:FF:000073">
    <property type="entry name" value="ATP-dependent DNA helicase II subunit 2"/>
    <property type="match status" value="1"/>
</dbReference>
<dbReference type="GO" id="GO:0042162">
    <property type="term" value="F:telomeric DNA binding"/>
    <property type="evidence" value="ECO:0007669"/>
    <property type="project" value="InterPro"/>
</dbReference>
<evidence type="ECO:0000256" key="16">
    <source>
        <dbReference type="ARBA" id="ARBA00023242"/>
    </source>
</evidence>
<dbReference type="GO" id="GO:0000723">
    <property type="term" value="P:telomere maintenance"/>
    <property type="evidence" value="ECO:0007669"/>
    <property type="project" value="InterPro"/>
</dbReference>
<comment type="caution">
    <text evidence="22">The sequence shown here is derived from an EMBL/GenBank/DDBJ whole genome shotgun (WGS) entry which is preliminary data.</text>
</comment>
<evidence type="ECO:0000256" key="14">
    <source>
        <dbReference type="ARBA" id="ARBA00023172"/>
    </source>
</evidence>
<keyword evidence="10 19" id="KW-0347">Helicase</keyword>
<dbReference type="InterPro" id="IPR014893">
    <property type="entry name" value="Ku_PK_bind"/>
</dbReference>
<dbReference type="Pfam" id="PF03731">
    <property type="entry name" value="Ku_N"/>
    <property type="match status" value="1"/>
</dbReference>
<proteinExistence type="inferred from homology"/>
<comment type="subcellular location">
    <subcellularLocation>
        <location evidence="2">Chromosome</location>
        <location evidence="2">Telomere</location>
    </subcellularLocation>
    <subcellularLocation>
        <location evidence="1 19">Nucleus</location>
    </subcellularLocation>
</comment>
<dbReference type="Gene3D" id="1.25.40.240">
    <property type="entry name" value="Ku, C-terminal domain"/>
    <property type="match status" value="1"/>
</dbReference>
<keyword evidence="11 19" id="KW-0067">ATP-binding</keyword>
<evidence type="ECO:0000256" key="13">
    <source>
        <dbReference type="ARBA" id="ARBA00023125"/>
    </source>
</evidence>
<dbReference type="FunFam" id="1.10.1600.10:FF:000002">
    <property type="entry name" value="X-ray repair cross-complementing protein 5"/>
    <property type="match status" value="1"/>
</dbReference>
<dbReference type="EMBL" id="JAACLJ010000004">
    <property type="protein sequence ID" value="KAF4587774.1"/>
    <property type="molecule type" value="Genomic_DNA"/>
</dbReference>
<comment type="similarity">
    <text evidence="3 19">Belongs to the ku80 family.</text>
</comment>
<evidence type="ECO:0000256" key="12">
    <source>
        <dbReference type="ARBA" id="ARBA00022895"/>
    </source>
</evidence>
<evidence type="ECO:0000256" key="8">
    <source>
        <dbReference type="ARBA" id="ARBA00022763"/>
    </source>
</evidence>
<dbReference type="GO" id="GO:0006310">
    <property type="term" value="P:DNA recombination"/>
    <property type="evidence" value="ECO:0007669"/>
    <property type="project" value="UniProtKB-KW"/>
</dbReference>